<organism evidence="3 4">
    <name type="scientific">Piedraia hortae CBS 480.64</name>
    <dbReference type="NCBI Taxonomy" id="1314780"/>
    <lineage>
        <taxon>Eukaryota</taxon>
        <taxon>Fungi</taxon>
        <taxon>Dikarya</taxon>
        <taxon>Ascomycota</taxon>
        <taxon>Pezizomycotina</taxon>
        <taxon>Dothideomycetes</taxon>
        <taxon>Dothideomycetidae</taxon>
        <taxon>Capnodiales</taxon>
        <taxon>Piedraiaceae</taxon>
        <taxon>Piedraia</taxon>
    </lineage>
</organism>
<dbReference type="Pfam" id="PF02213">
    <property type="entry name" value="GYF"/>
    <property type="match status" value="1"/>
</dbReference>
<dbReference type="PROSITE" id="PS50829">
    <property type="entry name" value="GYF"/>
    <property type="match status" value="1"/>
</dbReference>
<feature type="compositionally biased region" description="Polar residues" evidence="1">
    <location>
        <begin position="137"/>
        <end position="146"/>
    </location>
</feature>
<feature type="compositionally biased region" description="Acidic residues" evidence="1">
    <location>
        <begin position="147"/>
        <end position="156"/>
    </location>
</feature>
<dbReference type="Proteomes" id="UP000799421">
    <property type="component" value="Unassembled WGS sequence"/>
</dbReference>
<dbReference type="SUPFAM" id="SSF55277">
    <property type="entry name" value="GYF domain"/>
    <property type="match status" value="1"/>
</dbReference>
<name>A0A6A7C121_9PEZI</name>
<dbReference type="GO" id="GO:0005682">
    <property type="term" value="C:U5 snRNP"/>
    <property type="evidence" value="ECO:0007669"/>
    <property type="project" value="InterPro"/>
</dbReference>
<proteinExistence type="predicted"/>
<feature type="compositionally biased region" description="Basic and acidic residues" evidence="1">
    <location>
        <begin position="220"/>
        <end position="245"/>
    </location>
</feature>
<sequence>MAAKRSLNGSDQSASSKRIRFDSTNPTELAAEGSEGEGDPFTFPGPSVKHPRNKSVNADDYADDSDPEDPDDVAARRKDINTVESNDEDNEDMFAPDDTLQLPSKRQTKEKSVRFLDTTEIYGQDMSSKDADHISGNAANYSNAEVSSDDDSDTASDGERAEIPADMDPELGAGSKKKHAPRVEAFNLKQEEEEGRFDQDGNFIRRADPDAEQDQWLEGVNKKEIKRAREAHQKRENVSKQKAAESDAETTGNLLADLIRELNLGETGMEALQRLGKLEQSAKRKKGFKQTGGETDEGAAARKDTVARITHAAETLLGRGYDDVWDLEREDLARLFSRTTGEEWTEPLWEFRWKDHRDGDKVHGPFERSVIDAWKDAGYFDNAAEVRVGGGPWGKV</sequence>
<feature type="compositionally biased region" description="Acidic residues" evidence="1">
    <location>
        <begin position="60"/>
        <end position="72"/>
    </location>
</feature>
<evidence type="ECO:0000313" key="4">
    <source>
        <dbReference type="Proteomes" id="UP000799421"/>
    </source>
</evidence>
<protein>
    <recommendedName>
        <fullName evidence="2">GYF domain-containing protein</fullName>
    </recommendedName>
</protein>
<gene>
    <name evidence="3" type="ORF">K470DRAFT_257474</name>
</gene>
<accession>A0A6A7C121</accession>
<dbReference type="PANTHER" id="PTHR13138">
    <property type="entry name" value="PROTEIN LIN1"/>
    <property type="match status" value="1"/>
</dbReference>
<feature type="compositionally biased region" description="Polar residues" evidence="1">
    <location>
        <begin position="7"/>
        <end position="27"/>
    </location>
</feature>
<dbReference type="InterPro" id="IPR035445">
    <property type="entry name" value="GYF-like_dom_sf"/>
</dbReference>
<dbReference type="PANTHER" id="PTHR13138:SF3">
    <property type="entry name" value="CD2 ANTIGEN CYTOPLASMIC TAIL-BINDING PROTEIN 2"/>
    <property type="match status" value="1"/>
</dbReference>
<feature type="compositionally biased region" description="Acidic residues" evidence="1">
    <location>
        <begin position="85"/>
        <end position="95"/>
    </location>
</feature>
<evidence type="ECO:0000313" key="3">
    <source>
        <dbReference type="EMBL" id="KAF2860927.1"/>
    </source>
</evidence>
<reference evidence="3" key="1">
    <citation type="journal article" date="2020" name="Stud. Mycol.">
        <title>101 Dothideomycetes genomes: a test case for predicting lifestyles and emergence of pathogens.</title>
        <authorList>
            <person name="Haridas S."/>
            <person name="Albert R."/>
            <person name="Binder M."/>
            <person name="Bloem J."/>
            <person name="Labutti K."/>
            <person name="Salamov A."/>
            <person name="Andreopoulos B."/>
            <person name="Baker S."/>
            <person name="Barry K."/>
            <person name="Bills G."/>
            <person name="Bluhm B."/>
            <person name="Cannon C."/>
            <person name="Castanera R."/>
            <person name="Culley D."/>
            <person name="Daum C."/>
            <person name="Ezra D."/>
            <person name="Gonzalez J."/>
            <person name="Henrissat B."/>
            <person name="Kuo A."/>
            <person name="Liang C."/>
            <person name="Lipzen A."/>
            <person name="Lutzoni F."/>
            <person name="Magnuson J."/>
            <person name="Mondo S."/>
            <person name="Nolan M."/>
            <person name="Ohm R."/>
            <person name="Pangilinan J."/>
            <person name="Park H.-J."/>
            <person name="Ramirez L."/>
            <person name="Alfaro M."/>
            <person name="Sun H."/>
            <person name="Tritt A."/>
            <person name="Yoshinaga Y."/>
            <person name="Zwiers L.-H."/>
            <person name="Turgeon B."/>
            <person name="Goodwin S."/>
            <person name="Spatafora J."/>
            <person name="Crous P."/>
            <person name="Grigoriev I."/>
        </authorList>
    </citation>
    <scope>NUCLEOTIDE SEQUENCE</scope>
    <source>
        <strain evidence="3">CBS 480.64</strain>
    </source>
</reference>
<evidence type="ECO:0000256" key="1">
    <source>
        <dbReference type="SAM" id="MobiDB-lite"/>
    </source>
</evidence>
<feature type="compositionally biased region" description="Basic and acidic residues" evidence="1">
    <location>
        <begin position="196"/>
        <end position="209"/>
    </location>
</feature>
<dbReference type="EMBL" id="MU005977">
    <property type="protein sequence ID" value="KAF2860927.1"/>
    <property type="molecule type" value="Genomic_DNA"/>
</dbReference>
<dbReference type="Gene3D" id="3.30.1490.40">
    <property type="match status" value="1"/>
</dbReference>
<feature type="region of interest" description="Disordered" evidence="1">
    <location>
        <begin position="1"/>
        <end position="249"/>
    </location>
</feature>
<keyword evidence="4" id="KW-1185">Reference proteome</keyword>
<feature type="domain" description="GYF" evidence="2">
    <location>
        <begin position="346"/>
        <end position="396"/>
    </location>
</feature>
<dbReference type="AlphaFoldDB" id="A0A6A7C121"/>
<evidence type="ECO:0000259" key="2">
    <source>
        <dbReference type="PROSITE" id="PS50829"/>
    </source>
</evidence>
<dbReference type="InterPro" id="IPR039905">
    <property type="entry name" value="CD2BP2/Lin1"/>
</dbReference>
<dbReference type="InterPro" id="IPR003169">
    <property type="entry name" value="GYF"/>
</dbReference>
<dbReference type="OrthoDB" id="331341at2759"/>